<organism evidence="1 2">
    <name type="scientific">Alkalicella caledoniensis</name>
    <dbReference type="NCBI Taxonomy" id="2731377"/>
    <lineage>
        <taxon>Bacteria</taxon>
        <taxon>Bacillati</taxon>
        <taxon>Bacillota</taxon>
        <taxon>Clostridia</taxon>
        <taxon>Eubacteriales</taxon>
        <taxon>Proteinivoracaceae</taxon>
        <taxon>Alkalicella</taxon>
    </lineage>
</organism>
<proteinExistence type="predicted"/>
<protein>
    <submittedName>
        <fullName evidence="1">Uncharacterized protein</fullName>
    </submittedName>
</protein>
<keyword evidence="2" id="KW-1185">Reference proteome</keyword>
<dbReference type="KEGG" id="acae:HYG86_09265"/>
<evidence type="ECO:0000313" key="2">
    <source>
        <dbReference type="Proteomes" id="UP000516160"/>
    </source>
</evidence>
<dbReference type="Proteomes" id="UP000516160">
    <property type="component" value="Chromosome"/>
</dbReference>
<dbReference type="EMBL" id="CP058559">
    <property type="protein sequence ID" value="QNO14950.1"/>
    <property type="molecule type" value="Genomic_DNA"/>
</dbReference>
<sequence length="139" mass="15744">MLIQGETAYTRVKCPHCEVEDTRSLLIGSQVVECFKSDGGCGKEFVVKVAVKRDYKVSTYKFVEVNAPETKGTKPAPTEPIINKITEGQSKRLYALSNGYKELIKEIISKYGYTKSEAIQIKDYNRICNEVQNKVRKNK</sequence>
<dbReference type="RefSeq" id="WP_213165314.1">
    <property type="nucleotide sequence ID" value="NZ_CP058559.1"/>
</dbReference>
<dbReference type="AlphaFoldDB" id="A0A7G9W8D8"/>
<evidence type="ECO:0000313" key="1">
    <source>
        <dbReference type="EMBL" id="QNO14950.1"/>
    </source>
</evidence>
<accession>A0A7G9W8D8</accession>
<reference evidence="1 2" key="1">
    <citation type="submission" date="2020-07" db="EMBL/GenBank/DDBJ databases">
        <title>Alkalicella. sp. LB2 genome.</title>
        <authorList>
            <person name="Postec A."/>
            <person name="Quemeneur M."/>
        </authorList>
    </citation>
    <scope>NUCLEOTIDE SEQUENCE [LARGE SCALE GENOMIC DNA]</scope>
    <source>
        <strain evidence="1 2">LB2</strain>
    </source>
</reference>
<gene>
    <name evidence="1" type="ORF">HYG86_09265</name>
</gene>
<name>A0A7G9W8D8_ALKCA</name>